<evidence type="ECO:0000313" key="1">
    <source>
        <dbReference type="EMBL" id="QEL16198.1"/>
    </source>
</evidence>
<dbReference type="SUPFAM" id="SSF53649">
    <property type="entry name" value="Alkaline phosphatase-like"/>
    <property type="match status" value="1"/>
</dbReference>
<dbReference type="KEGG" id="lrs:PX52LOC_03138"/>
<dbReference type="PANTHER" id="PTHR43737:SF1">
    <property type="entry name" value="DUF1501 DOMAIN-CONTAINING PROTEIN"/>
    <property type="match status" value="1"/>
</dbReference>
<sequence>MIRILFRLSTAAGYHWQWTPPDEEIAVNTPPIDRRTFLRTAAGVTAATVTTAPATAAVPTGRAKSCIFLMLTGGPSQLDTWDPKPNAPSDIRGPFSPIRTTVPGLHLSELFPKMAAMADNFSLIRTMHHEYAPIHENGFQLLNTGRRFGDGVEWPWVGSTLRSHRRDRGDNLVLKVIPSLETNTGVAISNGLNPGDDDRVWVWGGNEGKYFARPGSVFARFGNTIFGQNCGWAALANKLIPSSFIVVNAYSTVFDCLSWDCHADTGALHTTLSDYRNEVAPTFDTAFTTLLARLEETGRLDETLVVAVGEFGRTPKLNCNGGRDHWANCWTAIVAGGGVQGGRVIGESDTITSEPKDRPVSCPELVATIYHAMGIPSATLIPSPDGLPVRVVEAEPVRELF</sequence>
<dbReference type="PROSITE" id="PS51318">
    <property type="entry name" value="TAT"/>
    <property type="match status" value="1"/>
</dbReference>
<organism evidence="1 2">
    <name type="scientific">Limnoglobus roseus</name>
    <dbReference type="NCBI Taxonomy" id="2598579"/>
    <lineage>
        <taxon>Bacteria</taxon>
        <taxon>Pseudomonadati</taxon>
        <taxon>Planctomycetota</taxon>
        <taxon>Planctomycetia</taxon>
        <taxon>Gemmatales</taxon>
        <taxon>Gemmataceae</taxon>
        <taxon>Limnoglobus</taxon>
    </lineage>
</organism>
<keyword evidence="2" id="KW-1185">Reference proteome</keyword>
<dbReference type="Pfam" id="PF07394">
    <property type="entry name" value="DUF1501"/>
    <property type="match status" value="2"/>
</dbReference>
<dbReference type="EMBL" id="CP042425">
    <property type="protein sequence ID" value="QEL16198.1"/>
    <property type="molecule type" value="Genomic_DNA"/>
</dbReference>
<protein>
    <recommendedName>
        <fullName evidence="3">DUF1501 domain-containing protein</fullName>
    </recommendedName>
</protein>
<dbReference type="InterPro" id="IPR017850">
    <property type="entry name" value="Alkaline_phosphatase_core_sf"/>
</dbReference>
<dbReference type="OrthoDB" id="127333at2"/>
<gene>
    <name evidence="1" type="ORF">PX52LOC_03138</name>
</gene>
<dbReference type="PANTHER" id="PTHR43737">
    <property type="entry name" value="BLL7424 PROTEIN"/>
    <property type="match status" value="1"/>
</dbReference>
<proteinExistence type="predicted"/>
<dbReference type="AlphaFoldDB" id="A0A5C1AGW7"/>
<dbReference type="InterPro" id="IPR006311">
    <property type="entry name" value="TAT_signal"/>
</dbReference>
<accession>A0A5C1AGW7</accession>
<dbReference type="Proteomes" id="UP000324974">
    <property type="component" value="Chromosome"/>
</dbReference>
<reference evidence="2" key="1">
    <citation type="submission" date="2019-08" db="EMBL/GenBank/DDBJ databases">
        <title>Limnoglobus roseus gen. nov., sp. nov., a novel freshwater planctomycete with a giant genome from the family Gemmataceae.</title>
        <authorList>
            <person name="Kulichevskaya I.S."/>
            <person name="Naumoff D.G."/>
            <person name="Miroshnikov K."/>
            <person name="Ivanova A."/>
            <person name="Philippov D.A."/>
            <person name="Hakobyan A."/>
            <person name="Rijpstra I.C."/>
            <person name="Sinninghe Damste J.S."/>
            <person name="Liesack W."/>
            <person name="Dedysh S.N."/>
        </authorList>
    </citation>
    <scope>NUCLEOTIDE SEQUENCE [LARGE SCALE GENOMIC DNA]</scope>
    <source>
        <strain evidence="2">PX52</strain>
    </source>
</reference>
<evidence type="ECO:0008006" key="3">
    <source>
        <dbReference type="Google" id="ProtNLM"/>
    </source>
</evidence>
<dbReference type="InterPro" id="IPR010869">
    <property type="entry name" value="DUF1501"/>
</dbReference>
<evidence type="ECO:0000313" key="2">
    <source>
        <dbReference type="Proteomes" id="UP000324974"/>
    </source>
</evidence>
<name>A0A5C1AGW7_9BACT</name>